<evidence type="ECO:0000313" key="3">
    <source>
        <dbReference type="EMBL" id="KAI6654957.1"/>
    </source>
</evidence>
<dbReference type="CDD" id="cd14279">
    <property type="entry name" value="CUE"/>
    <property type="match status" value="1"/>
</dbReference>
<dbReference type="EMBL" id="JAKMXF010000221">
    <property type="protein sequence ID" value="KAI6654957.1"/>
    <property type="molecule type" value="Genomic_DNA"/>
</dbReference>
<organism evidence="3 4">
    <name type="scientific">Oopsacas minuta</name>
    <dbReference type="NCBI Taxonomy" id="111878"/>
    <lineage>
        <taxon>Eukaryota</taxon>
        <taxon>Metazoa</taxon>
        <taxon>Porifera</taxon>
        <taxon>Hexactinellida</taxon>
        <taxon>Hexasterophora</taxon>
        <taxon>Lyssacinosida</taxon>
        <taxon>Leucopsacidae</taxon>
        <taxon>Oopsacas</taxon>
    </lineage>
</organism>
<dbReference type="AlphaFoldDB" id="A0AAV7K1C5"/>
<dbReference type="Proteomes" id="UP001165289">
    <property type="component" value="Unassembled WGS sequence"/>
</dbReference>
<evidence type="ECO:0000256" key="1">
    <source>
        <dbReference type="SAM" id="MobiDB-lite"/>
    </source>
</evidence>
<reference evidence="3 4" key="1">
    <citation type="journal article" date="2023" name="BMC Biol.">
        <title>The compact genome of the sponge Oopsacas minuta (Hexactinellida) is lacking key metazoan core genes.</title>
        <authorList>
            <person name="Santini S."/>
            <person name="Schenkelaars Q."/>
            <person name="Jourda C."/>
            <person name="Duchesne M."/>
            <person name="Belahbib H."/>
            <person name="Rocher C."/>
            <person name="Selva M."/>
            <person name="Riesgo A."/>
            <person name="Vervoort M."/>
            <person name="Leys S.P."/>
            <person name="Kodjabachian L."/>
            <person name="Le Bivic A."/>
            <person name="Borchiellini C."/>
            <person name="Claverie J.M."/>
            <person name="Renard E."/>
        </authorList>
    </citation>
    <scope>NUCLEOTIDE SEQUENCE [LARGE SCALE GENOMIC DNA]</scope>
    <source>
        <strain evidence="3">SPO-2</strain>
    </source>
</reference>
<proteinExistence type="predicted"/>
<feature type="region of interest" description="Disordered" evidence="1">
    <location>
        <begin position="174"/>
        <end position="209"/>
    </location>
</feature>
<sequence length="532" mass="58628">MSYTNANEIPFLSTNITPVISSHKPELLSEKIDWGDSSDSDKCSPQILSPEGQQPDTNILTEDKSSIQWGSWTGWGSNFMTHKDKIVAKNSTNGSVKKSNFDPTIQPPRKHSTSSLKSSNEIPEFTPSFSRYKSLDSDNPENVLSLSGTKLSSSLGDSSRIMLPAGAEWEWSKSSTPILSRKNGNSETSSPRSDTDDPRNSKLNPFAVPWKPFAPSKPVQMKLDDQDKLSHLRGFFPTLPLTELKVFLKEHDNNIDRAVEAIIDQAEALNLDIPMSSQVAMPKKMRSPKISEKVTTPLDATAPEFKTVLLDDTSDKKWQQNSFESTKVPTVPPATTTTTWIDTSSLVKSFDTPSQSESNFHDVTNSESIPYVLQLDPVLAKQLIKQFGPIPGYTKEGSLDQSLSQIVLSEDTAQLIHQLWCKSAQSVDPYYVPPGQGSAWVPPDDPTQQAKHQLYSLFPGIDTHDLDQVLTAKNFSLSAANEFINTALSAPLIPKDPLTPSFALVTQRGPKSFPPLPTKTPISSNQTTKPLF</sequence>
<evidence type="ECO:0000259" key="2">
    <source>
        <dbReference type="PROSITE" id="PS51140"/>
    </source>
</evidence>
<comment type="caution">
    <text evidence="3">The sequence shown here is derived from an EMBL/GenBank/DDBJ whole genome shotgun (WGS) entry which is preliminary data.</text>
</comment>
<feature type="compositionally biased region" description="Basic and acidic residues" evidence="1">
    <location>
        <begin position="30"/>
        <end position="42"/>
    </location>
</feature>
<protein>
    <recommendedName>
        <fullName evidence="2">CUE domain-containing protein</fullName>
    </recommendedName>
</protein>
<name>A0AAV7K1C5_9METZ</name>
<dbReference type="PROSITE" id="PS51140">
    <property type="entry name" value="CUE"/>
    <property type="match status" value="1"/>
</dbReference>
<feature type="compositionally biased region" description="Polar residues" evidence="1">
    <location>
        <begin position="90"/>
        <end position="103"/>
    </location>
</feature>
<gene>
    <name evidence="3" type="ORF">LOD99_2835</name>
</gene>
<feature type="compositionally biased region" description="Polar residues" evidence="1">
    <location>
        <begin position="174"/>
        <end position="192"/>
    </location>
</feature>
<dbReference type="GO" id="GO:0043130">
    <property type="term" value="F:ubiquitin binding"/>
    <property type="evidence" value="ECO:0007669"/>
    <property type="project" value="InterPro"/>
</dbReference>
<feature type="region of interest" description="Disordered" evidence="1">
    <location>
        <begin position="509"/>
        <end position="532"/>
    </location>
</feature>
<feature type="region of interest" description="Disordered" evidence="1">
    <location>
        <begin position="30"/>
        <end position="61"/>
    </location>
</feature>
<feature type="region of interest" description="Disordered" evidence="1">
    <location>
        <begin position="90"/>
        <end position="122"/>
    </location>
</feature>
<accession>A0AAV7K1C5</accession>
<feature type="compositionally biased region" description="Polar residues" evidence="1">
    <location>
        <begin position="520"/>
        <end position="532"/>
    </location>
</feature>
<dbReference type="InterPro" id="IPR003892">
    <property type="entry name" value="CUE"/>
</dbReference>
<evidence type="ECO:0000313" key="4">
    <source>
        <dbReference type="Proteomes" id="UP001165289"/>
    </source>
</evidence>
<keyword evidence="4" id="KW-1185">Reference proteome</keyword>
<feature type="compositionally biased region" description="Polar residues" evidence="1">
    <location>
        <begin position="51"/>
        <end position="61"/>
    </location>
</feature>
<feature type="domain" description="CUE" evidence="2">
    <location>
        <begin position="224"/>
        <end position="267"/>
    </location>
</feature>
<feature type="compositionally biased region" description="Polar residues" evidence="1">
    <location>
        <begin position="113"/>
        <end position="122"/>
    </location>
</feature>